<comment type="pathway">
    <text evidence="3 7">Carbohydrate degradation; pentose phosphate pathway; D-ribulose 5-phosphate from D-glucose 6-phosphate (oxidative stage): step 2/3.</text>
</comment>
<feature type="domain" description="Glucosamine/galactosamine-6-phosphate isomerase" evidence="8">
    <location>
        <begin position="8"/>
        <end position="220"/>
    </location>
</feature>
<dbReference type="NCBIfam" id="TIGR01198">
    <property type="entry name" value="pgl"/>
    <property type="match status" value="1"/>
</dbReference>
<evidence type="ECO:0000256" key="6">
    <source>
        <dbReference type="ARBA" id="ARBA00020337"/>
    </source>
</evidence>
<dbReference type="SUPFAM" id="SSF100950">
    <property type="entry name" value="NagB/RpiA/CoA transferase-like"/>
    <property type="match status" value="1"/>
</dbReference>
<dbReference type="EC" id="3.1.1.31" evidence="5 7"/>
<dbReference type="Proteomes" id="UP001150830">
    <property type="component" value="Unassembled WGS sequence"/>
</dbReference>
<evidence type="ECO:0000259" key="8">
    <source>
        <dbReference type="Pfam" id="PF01182"/>
    </source>
</evidence>
<dbReference type="EMBL" id="JAPNOA010000018">
    <property type="protein sequence ID" value="MCY0964633.1"/>
    <property type="molecule type" value="Genomic_DNA"/>
</dbReference>
<dbReference type="PANTHER" id="PTHR11054">
    <property type="entry name" value="6-PHOSPHOGLUCONOLACTONASE"/>
    <property type="match status" value="1"/>
</dbReference>
<dbReference type="GO" id="GO:0005975">
    <property type="term" value="P:carbohydrate metabolic process"/>
    <property type="evidence" value="ECO:0007669"/>
    <property type="project" value="UniProtKB-UniRule"/>
</dbReference>
<dbReference type="InterPro" id="IPR006148">
    <property type="entry name" value="Glc/Gal-6P_isomerase"/>
</dbReference>
<dbReference type="Pfam" id="PF01182">
    <property type="entry name" value="Glucosamine_iso"/>
    <property type="match status" value="1"/>
</dbReference>
<accession>A0A9X3EL42</accession>
<evidence type="ECO:0000256" key="1">
    <source>
        <dbReference type="ARBA" id="ARBA00000832"/>
    </source>
</evidence>
<evidence type="ECO:0000313" key="10">
    <source>
        <dbReference type="Proteomes" id="UP001150830"/>
    </source>
</evidence>
<evidence type="ECO:0000256" key="4">
    <source>
        <dbReference type="ARBA" id="ARBA00010662"/>
    </source>
</evidence>
<keyword evidence="7 9" id="KW-0378">Hydrolase</keyword>
<organism evidence="9 10">
    <name type="scientific">Parathalassolituus penaei</name>
    <dbReference type="NCBI Taxonomy" id="2997323"/>
    <lineage>
        <taxon>Bacteria</taxon>
        <taxon>Pseudomonadati</taxon>
        <taxon>Pseudomonadota</taxon>
        <taxon>Gammaproteobacteria</taxon>
        <taxon>Oceanospirillales</taxon>
        <taxon>Oceanospirillaceae</taxon>
        <taxon>Parathalassolituus</taxon>
    </lineage>
</organism>
<proteinExistence type="inferred from homology"/>
<name>A0A9X3EL42_9GAMM</name>
<gene>
    <name evidence="7 9" type="primary">pgl</name>
    <name evidence="9" type="ORF">OUO13_05510</name>
</gene>
<dbReference type="InterPro" id="IPR039104">
    <property type="entry name" value="6PGL"/>
</dbReference>
<dbReference type="InterPro" id="IPR037171">
    <property type="entry name" value="NagB/RpiA_transferase-like"/>
</dbReference>
<evidence type="ECO:0000256" key="2">
    <source>
        <dbReference type="ARBA" id="ARBA00002681"/>
    </source>
</evidence>
<evidence type="ECO:0000313" key="9">
    <source>
        <dbReference type="EMBL" id="MCY0964633.1"/>
    </source>
</evidence>
<protein>
    <recommendedName>
        <fullName evidence="6 7">6-phosphogluconolactonase</fullName>
        <shortName evidence="7">6PGL</shortName>
        <ecNumber evidence="5 7">3.1.1.31</ecNumber>
    </recommendedName>
</protein>
<dbReference type="PANTHER" id="PTHR11054:SF0">
    <property type="entry name" value="6-PHOSPHOGLUCONOLACTONASE"/>
    <property type="match status" value="1"/>
</dbReference>
<dbReference type="GO" id="GO:0017057">
    <property type="term" value="F:6-phosphogluconolactonase activity"/>
    <property type="evidence" value="ECO:0007669"/>
    <property type="project" value="UniProtKB-UniRule"/>
</dbReference>
<evidence type="ECO:0000256" key="3">
    <source>
        <dbReference type="ARBA" id="ARBA00004961"/>
    </source>
</evidence>
<dbReference type="Gene3D" id="3.40.50.1360">
    <property type="match status" value="1"/>
</dbReference>
<dbReference type="AlphaFoldDB" id="A0A9X3EL42"/>
<comment type="similarity">
    <text evidence="4 7">Belongs to the glucosamine/galactosamine-6-phosphate isomerase family. 6-phosphogluconolactonase subfamily.</text>
</comment>
<evidence type="ECO:0000256" key="7">
    <source>
        <dbReference type="RuleBase" id="RU365095"/>
    </source>
</evidence>
<comment type="caution">
    <text evidence="9">The sequence shown here is derived from an EMBL/GenBank/DDBJ whole genome shotgun (WGS) entry which is preliminary data.</text>
</comment>
<dbReference type="InterPro" id="IPR005900">
    <property type="entry name" value="6-phosphogluconolactonase_DevB"/>
</dbReference>
<keyword evidence="10" id="KW-1185">Reference proteome</keyword>
<sequence length="233" mass="26104">MSDNCFATSDVLARQLADAVGGALQRRIEEKGRACLAVSGGRTPVAFLRELSSRDLPWSKILVTLVDERWVDEDHLASNAALVREYLLRDKARSAYFLPLKNRAATPAAGFMECENRLHEQITRLDVAVLGMGEDGHTASWFPNSSALDVSLDEAGSAWCCPVMDGAPEHNRMTLTWAMLSQCQRLFLHFEGATKWQVFQRAADTVQLHDWRSMPVRRLLDNNPVSLAVYRTE</sequence>
<comment type="catalytic activity">
    <reaction evidence="1 7">
        <text>6-phospho-D-glucono-1,5-lactone + H2O = 6-phospho-D-gluconate + H(+)</text>
        <dbReference type="Rhea" id="RHEA:12556"/>
        <dbReference type="ChEBI" id="CHEBI:15377"/>
        <dbReference type="ChEBI" id="CHEBI:15378"/>
        <dbReference type="ChEBI" id="CHEBI:57955"/>
        <dbReference type="ChEBI" id="CHEBI:58759"/>
        <dbReference type="EC" id="3.1.1.31"/>
    </reaction>
</comment>
<dbReference type="GO" id="GO:0006098">
    <property type="term" value="P:pentose-phosphate shunt"/>
    <property type="evidence" value="ECO:0007669"/>
    <property type="project" value="InterPro"/>
</dbReference>
<comment type="function">
    <text evidence="2 7">Hydrolysis of 6-phosphogluconolactone to 6-phosphogluconate.</text>
</comment>
<dbReference type="CDD" id="cd01400">
    <property type="entry name" value="6PGL"/>
    <property type="match status" value="1"/>
</dbReference>
<dbReference type="RefSeq" id="WP_283172847.1">
    <property type="nucleotide sequence ID" value="NZ_JAPNOA010000018.1"/>
</dbReference>
<evidence type="ECO:0000256" key="5">
    <source>
        <dbReference type="ARBA" id="ARBA00013198"/>
    </source>
</evidence>
<reference evidence="9" key="1">
    <citation type="submission" date="2022-11" db="EMBL/GenBank/DDBJ databases">
        <title>Parathalassolutuus dongxingensis gen. nov., sp. nov., a novel member of family Oceanospirillaceae isolated from a coastal shrimp pond in Guangxi, China.</title>
        <authorList>
            <person name="Chen H."/>
        </authorList>
    </citation>
    <scope>NUCLEOTIDE SEQUENCE</scope>
    <source>
        <strain evidence="9">G-43</strain>
    </source>
</reference>